<comment type="caution">
    <text evidence="3">The sequence shown here is derived from an EMBL/GenBank/DDBJ whole genome shotgun (WGS) entry which is preliminary data.</text>
</comment>
<evidence type="ECO:0000313" key="4">
    <source>
        <dbReference type="Proteomes" id="UP000246410"/>
    </source>
</evidence>
<evidence type="ECO:0000313" key="3">
    <source>
        <dbReference type="EMBL" id="PWV79073.1"/>
    </source>
</evidence>
<name>A0A317NVZ8_9NOCA</name>
<keyword evidence="1" id="KW-0560">Oxidoreductase</keyword>
<dbReference type="Pfam" id="PF00296">
    <property type="entry name" value="Bac_luciferase"/>
    <property type="match status" value="1"/>
</dbReference>
<dbReference type="GO" id="GO:0016705">
    <property type="term" value="F:oxidoreductase activity, acting on paired donors, with incorporation or reduction of molecular oxygen"/>
    <property type="evidence" value="ECO:0007669"/>
    <property type="project" value="InterPro"/>
</dbReference>
<evidence type="ECO:0000256" key="1">
    <source>
        <dbReference type="ARBA" id="ARBA00023002"/>
    </source>
</evidence>
<accession>A0A317NVZ8</accession>
<organism evidence="3 4">
    <name type="scientific">Nocardia neocaledoniensis</name>
    <dbReference type="NCBI Taxonomy" id="236511"/>
    <lineage>
        <taxon>Bacteria</taxon>
        <taxon>Bacillati</taxon>
        <taxon>Actinomycetota</taxon>
        <taxon>Actinomycetes</taxon>
        <taxon>Mycobacteriales</taxon>
        <taxon>Nocardiaceae</taxon>
        <taxon>Nocardia</taxon>
    </lineage>
</organism>
<keyword evidence="4" id="KW-1185">Reference proteome</keyword>
<dbReference type="Gene3D" id="3.20.20.30">
    <property type="entry name" value="Luciferase-like domain"/>
    <property type="match status" value="1"/>
</dbReference>
<dbReference type="InterPro" id="IPR036661">
    <property type="entry name" value="Luciferase-like_sf"/>
</dbReference>
<dbReference type="Proteomes" id="UP000246410">
    <property type="component" value="Unassembled WGS sequence"/>
</dbReference>
<dbReference type="PANTHER" id="PTHR43244:SF1">
    <property type="entry name" value="5,10-METHYLENETETRAHYDROMETHANOPTERIN REDUCTASE"/>
    <property type="match status" value="1"/>
</dbReference>
<dbReference type="EMBL" id="QGTL01000002">
    <property type="protein sequence ID" value="PWV79073.1"/>
    <property type="molecule type" value="Genomic_DNA"/>
</dbReference>
<dbReference type="SUPFAM" id="SSF51679">
    <property type="entry name" value="Bacterial luciferase-like"/>
    <property type="match status" value="1"/>
</dbReference>
<dbReference type="PANTHER" id="PTHR43244">
    <property type="match status" value="1"/>
</dbReference>
<dbReference type="InterPro" id="IPR050564">
    <property type="entry name" value="F420-G6PD/mer"/>
</dbReference>
<sequence length="389" mass="42392">MKTAPTRRRPQVEVGVVDPSLHCRFVPDFTQRNARYLAAATGADSLWTIDHLIGLFPSSVWKPENVGGARIAPHADAYYDPWTLLGHAAARTRWRRLRLGVGVTDAGRRHPAVTAQAAATLHHLSGGRAILGIGPGERENNEPYGVDWSRPVARFEEAVATIRALWESRGEPISRDSRFFPLRDAVFALPPHRGTWPEIWMGAHGPRMLRAAGRFADAWLPAFPSSPAEYRDKLTTIRSAAADAGRDPAAIRAAGWMFVVTARSAAIVDELLGSPVIRAYALAASAQAWARHGVEHPLGPTFSGAQDILPQTIDEATALDYGRQVPDAVIRDWLLVGTPAEVLDQLAERRDHGLTYAVLIDLGACHPRLGSGLRTAASFAKVVRGVRRL</sequence>
<dbReference type="InterPro" id="IPR011251">
    <property type="entry name" value="Luciferase-like_dom"/>
</dbReference>
<feature type="domain" description="Luciferase-like" evidence="2">
    <location>
        <begin position="38"/>
        <end position="355"/>
    </location>
</feature>
<evidence type="ECO:0000259" key="2">
    <source>
        <dbReference type="Pfam" id="PF00296"/>
    </source>
</evidence>
<proteinExistence type="predicted"/>
<dbReference type="RefSeq" id="WP_208643911.1">
    <property type="nucleotide sequence ID" value="NZ_QGTL01000002.1"/>
</dbReference>
<reference evidence="3 4" key="1">
    <citation type="submission" date="2018-05" db="EMBL/GenBank/DDBJ databases">
        <title>Genomic Encyclopedia of Type Strains, Phase IV (KMG-IV): sequencing the most valuable type-strain genomes for metagenomic binning, comparative biology and taxonomic classification.</title>
        <authorList>
            <person name="Goeker M."/>
        </authorList>
    </citation>
    <scope>NUCLEOTIDE SEQUENCE [LARGE SCALE GENOMIC DNA]</scope>
    <source>
        <strain evidence="3 4">DSM 44717</strain>
    </source>
</reference>
<dbReference type="CDD" id="cd01097">
    <property type="entry name" value="Tetrahydromethanopterin_reductase"/>
    <property type="match status" value="1"/>
</dbReference>
<gene>
    <name evidence="3" type="ORF">DFR69_102131</name>
</gene>
<protein>
    <submittedName>
        <fullName evidence="3">Phthiodiolone/phenolphthiodiolone dimycocerosates ketoreductase</fullName>
    </submittedName>
</protein>
<dbReference type="AlphaFoldDB" id="A0A317NVZ8"/>